<dbReference type="STRING" id="357809.Cphy_2612"/>
<name>A9KMW2_LACP7</name>
<dbReference type="Proteomes" id="UP000000370">
    <property type="component" value="Chromosome"/>
</dbReference>
<keyword evidence="1" id="KW-1133">Transmembrane helix</keyword>
<keyword evidence="3" id="KW-1185">Reference proteome</keyword>
<keyword evidence="1" id="KW-0812">Transmembrane</keyword>
<dbReference type="InterPro" id="IPR010690">
    <property type="entry name" value="YqfD"/>
</dbReference>
<accession>A9KMW2</accession>
<sequence length="412" mass="47054">MMAGGSPEHLINLCSGKGIVLWGLSYGESKNKKQLNEEDVIYCYILLKDYRKLRPLVRKAKAVPYIKERHGLPFFLRHVIRRKIYYIGILLFCALVYSMSLYIWDISIEGGYKHTEEQLMEYLQTTGVYSGVKIKSIECPRIEENIRRDFSDIGWVSAEIKGTRLIVRIVETVLPKLNSETKKTSLSTADLVATKDGIVNYIIVRSGTPKVELGSVVKKGDILISGVVPVIRDGETLVENKTVLADGDISLRTYFEYEDSFPLKYTYPVYTNHKKNGYSITLFGKKIFSHMPRNSYTNYDIITEASTLKLVRNFYLPISFMKTTISEYNIEEAIFSETEATTLANKRLLRYLEKLTNQGVIILEQRVEVKVENGTCKSAGKIVVEEPAWDYSPINDSEWRVLESDEHSGDNN</sequence>
<dbReference type="EMBL" id="CP000885">
    <property type="protein sequence ID" value="ABX42973.1"/>
    <property type="molecule type" value="Genomic_DNA"/>
</dbReference>
<reference evidence="3" key="1">
    <citation type="submission" date="2007-11" db="EMBL/GenBank/DDBJ databases">
        <title>Complete genome sequence of Clostridium phytofermentans ISDg.</title>
        <authorList>
            <person name="Leschine S.B."/>
            <person name="Warnick T.A."/>
            <person name="Blanchard J.L."/>
            <person name="Schnell D.J."/>
            <person name="Petit E.L."/>
            <person name="LaTouf W.G."/>
            <person name="Copeland A."/>
            <person name="Lucas S."/>
            <person name="Lapidus A."/>
            <person name="Barry K."/>
            <person name="Glavina del Rio T."/>
            <person name="Dalin E."/>
            <person name="Tice H."/>
            <person name="Pitluck S."/>
            <person name="Kiss H."/>
            <person name="Brettin T."/>
            <person name="Bruce D."/>
            <person name="Detter J.C."/>
            <person name="Han C."/>
            <person name="Kuske C."/>
            <person name="Schmutz J."/>
            <person name="Larimer F."/>
            <person name="Land M."/>
            <person name="Hauser L."/>
            <person name="Kyrpides N."/>
            <person name="Kim E.A."/>
            <person name="Richardson P."/>
        </authorList>
    </citation>
    <scope>NUCLEOTIDE SEQUENCE [LARGE SCALE GENOMIC DNA]</scope>
    <source>
        <strain evidence="3">ATCC 700394 / DSM 18823 / ISDg</strain>
    </source>
</reference>
<dbReference type="eggNOG" id="COG0561">
    <property type="taxonomic scope" value="Bacteria"/>
</dbReference>
<proteinExistence type="predicted"/>
<feature type="transmembrane region" description="Helical" evidence="1">
    <location>
        <begin position="84"/>
        <end position="104"/>
    </location>
</feature>
<gene>
    <name evidence="2" type="ordered locus">Cphy_2612</name>
</gene>
<protein>
    <submittedName>
        <fullName evidence="2">Putative stage IV sporulation YqfD</fullName>
    </submittedName>
</protein>
<dbReference type="HOGENOM" id="CLU_050521_0_0_9"/>
<evidence type="ECO:0000313" key="3">
    <source>
        <dbReference type="Proteomes" id="UP000000370"/>
    </source>
</evidence>
<evidence type="ECO:0000313" key="2">
    <source>
        <dbReference type="EMBL" id="ABX42973.1"/>
    </source>
</evidence>
<keyword evidence="1" id="KW-0472">Membrane</keyword>
<organism evidence="2 3">
    <name type="scientific">Lachnoclostridium phytofermentans (strain ATCC 700394 / DSM 18823 / ISDg)</name>
    <name type="common">Clostridium phytofermentans</name>
    <dbReference type="NCBI Taxonomy" id="357809"/>
    <lineage>
        <taxon>Bacteria</taxon>
        <taxon>Bacillati</taxon>
        <taxon>Bacillota</taxon>
        <taxon>Clostridia</taxon>
        <taxon>Lachnospirales</taxon>
        <taxon>Lachnospiraceae</taxon>
    </lineage>
</organism>
<dbReference type="AlphaFoldDB" id="A9KMW2"/>
<dbReference type="KEGG" id="cpy:Cphy_2612"/>
<dbReference type="Pfam" id="PF06898">
    <property type="entry name" value="YqfD"/>
    <property type="match status" value="1"/>
</dbReference>
<evidence type="ECO:0000256" key="1">
    <source>
        <dbReference type="SAM" id="Phobius"/>
    </source>
</evidence>
<dbReference type="PIRSF" id="PIRSF029895">
    <property type="entry name" value="SpoIV"/>
    <property type="match status" value="1"/>
</dbReference>